<dbReference type="RefSeq" id="WP_144998926.1">
    <property type="nucleotide sequence ID" value="NZ_CP036281.1"/>
</dbReference>
<proteinExistence type="predicted"/>
<organism evidence="1 2">
    <name type="scientific">Polystyrenella longa</name>
    <dbReference type="NCBI Taxonomy" id="2528007"/>
    <lineage>
        <taxon>Bacteria</taxon>
        <taxon>Pseudomonadati</taxon>
        <taxon>Planctomycetota</taxon>
        <taxon>Planctomycetia</taxon>
        <taxon>Planctomycetales</taxon>
        <taxon>Planctomycetaceae</taxon>
        <taxon>Polystyrenella</taxon>
    </lineage>
</organism>
<sequence length="172" mass="19364">MPIIHKDDDPESYITLNPGLRITSNKLIEVWKNILFFGRSRCVCRTNIANVQINLYYSKYFRTPCGNFGEDDIGMNAVLLSQTLGIPRLDSNTVQLLRENNHLICFGQCEVDIDNRQLILQGSNLIYPFSSLDLGSDGILRAKLHGNAIAQIPDICIGRLISLIENLVDENN</sequence>
<evidence type="ECO:0000313" key="2">
    <source>
        <dbReference type="Proteomes" id="UP000317178"/>
    </source>
</evidence>
<dbReference type="AlphaFoldDB" id="A0A518CTN1"/>
<accession>A0A518CTN1</accession>
<evidence type="ECO:0000313" key="1">
    <source>
        <dbReference type="EMBL" id="QDU82591.1"/>
    </source>
</evidence>
<gene>
    <name evidence="1" type="ORF">Pla110_43510</name>
</gene>
<name>A0A518CTN1_9PLAN</name>
<protein>
    <submittedName>
        <fullName evidence="1">Uncharacterized protein</fullName>
    </submittedName>
</protein>
<keyword evidence="2" id="KW-1185">Reference proteome</keyword>
<dbReference type="Proteomes" id="UP000317178">
    <property type="component" value="Chromosome"/>
</dbReference>
<dbReference type="EMBL" id="CP036281">
    <property type="protein sequence ID" value="QDU82591.1"/>
    <property type="molecule type" value="Genomic_DNA"/>
</dbReference>
<dbReference type="KEGG" id="plon:Pla110_43510"/>
<reference evidence="1 2" key="1">
    <citation type="submission" date="2019-02" db="EMBL/GenBank/DDBJ databases">
        <title>Deep-cultivation of Planctomycetes and their phenomic and genomic characterization uncovers novel biology.</title>
        <authorList>
            <person name="Wiegand S."/>
            <person name="Jogler M."/>
            <person name="Boedeker C."/>
            <person name="Pinto D."/>
            <person name="Vollmers J."/>
            <person name="Rivas-Marin E."/>
            <person name="Kohn T."/>
            <person name="Peeters S.H."/>
            <person name="Heuer A."/>
            <person name="Rast P."/>
            <person name="Oberbeckmann S."/>
            <person name="Bunk B."/>
            <person name="Jeske O."/>
            <person name="Meyerdierks A."/>
            <person name="Storesund J.E."/>
            <person name="Kallscheuer N."/>
            <person name="Luecker S."/>
            <person name="Lage O.M."/>
            <person name="Pohl T."/>
            <person name="Merkel B.J."/>
            <person name="Hornburger P."/>
            <person name="Mueller R.-W."/>
            <person name="Bruemmer F."/>
            <person name="Labrenz M."/>
            <person name="Spormann A.M."/>
            <person name="Op den Camp H."/>
            <person name="Overmann J."/>
            <person name="Amann R."/>
            <person name="Jetten M.S.M."/>
            <person name="Mascher T."/>
            <person name="Medema M.H."/>
            <person name="Devos D.P."/>
            <person name="Kaster A.-K."/>
            <person name="Ovreas L."/>
            <person name="Rohde M."/>
            <person name="Galperin M.Y."/>
            <person name="Jogler C."/>
        </authorList>
    </citation>
    <scope>NUCLEOTIDE SEQUENCE [LARGE SCALE GENOMIC DNA]</scope>
    <source>
        <strain evidence="1 2">Pla110</strain>
    </source>
</reference>